<feature type="transmembrane region" description="Helical" evidence="6">
    <location>
        <begin position="72"/>
        <end position="98"/>
    </location>
</feature>
<keyword evidence="3 6" id="KW-0812">Transmembrane</keyword>
<dbReference type="InterPro" id="IPR011701">
    <property type="entry name" value="MFS"/>
</dbReference>
<dbReference type="SUPFAM" id="SSF103473">
    <property type="entry name" value="MFS general substrate transporter"/>
    <property type="match status" value="1"/>
</dbReference>
<feature type="domain" description="Major facilitator superfamily (MFS) profile" evidence="7">
    <location>
        <begin position="6"/>
        <end position="381"/>
    </location>
</feature>
<evidence type="ECO:0000313" key="9">
    <source>
        <dbReference type="Proteomes" id="UP001432995"/>
    </source>
</evidence>
<name>A0ABV1R3A5_9HYPH</name>
<dbReference type="PANTHER" id="PTHR43124:SF8">
    <property type="entry name" value="INNER MEMBRANE TRANSPORT PROTEIN YDHP"/>
    <property type="match status" value="1"/>
</dbReference>
<keyword evidence="5 6" id="KW-0472">Membrane</keyword>
<dbReference type="InterPro" id="IPR050189">
    <property type="entry name" value="MFS_Efflux_Transporters"/>
</dbReference>
<feature type="transmembrane region" description="Helical" evidence="6">
    <location>
        <begin position="237"/>
        <end position="257"/>
    </location>
</feature>
<dbReference type="PROSITE" id="PS50850">
    <property type="entry name" value="MFS"/>
    <property type="match status" value="1"/>
</dbReference>
<dbReference type="CDD" id="cd17324">
    <property type="entry name" value="MFS_NepI_like"/>
    <property type="match status" value="1"/>
</dbReference>
<gene>
    <name evidence="8" type="ORF">ABS770_13230</name>
</gene>
<evidence type="ECO:0000256" key="1">
    <source>
        <dbReference type="ARBA" id="ARBA00004651"/>
    </source>
</evidence>
<feature type="transmembrane region" description="Helical" evidence="6">
    <location>
        <begin position="269"/>
        <end position="287"/>
    </location>
</feature>
<feature type="transmembrane region" description="Helical" evidence="6">
    <location>
        <begin position="104"/>
        <end position="122"/>
    </location>
</feature>
<evidence type="ECO:0000256" key="4">
    <source>
        <dbReference type="ARBA" id="ARBA00022989"/>
    </source>
</evidence>
<dbReference type="InterPro" id="IPR020846">
    <property type="entry name" value="MFS_dom"/>
</dbReference>
<keyword evidence="9" id="KW-1185">Reference proteome</keyword>
<proteinExistence type="predicted"/>
<dbReference type="PANTHER" id="PTHR43124">
    <property type="entry name" value="PURINE EFFLUX PUMP PBUE"/>
    <property type="match status" value="1"/>
</dbReference>
<evidence type="ECO:0000256" key="5">
    <source>
        <dbReference type="ARBA" id="ARBA00023136"/>
    </source>
</evidence>
<keyword evidence="2" id="KW-1003">Cell membrane</keyword>
<accession>A0ABV1R3A5</accession>
<dbReference type="Proteomes" id="UP001432995">
    <property type="component" value="Unassembled WGS sequence"/>
</dbReference>
<feature type="transmembrane region" description="Helical" evidence="6">
    <location>
        <begin position="355"/>
        <end position="376"/>
    </location>
</feature>
<dbReference type="EMBL" id="JBELQD010000012">
    <property type="protein sequence ID" value="MER2289226.1"/>
    <property type="molecule type" value="Genomic_DNA"/>
</dbReference>
<evidence type="ECO:0000256" key="3">
    <source>
        <dbReference type="ARBA" id="ARBA00022692"/>
    </source>
</evidence>
<evidence type="ECO:0000313" key="8">
    <source>
        <dbReference type="EMBL" id="MER2289226.1"/>
    </source>
</evidence>
<comment type="subcellular location">
    <subcellularLocation>
        <location evidence="1">Cell membrane</location>
        <topology evidence="1">Multi-pass membrane protein</topology>
    </subcellularLocation>
</comment>
<feature type="transmembrane region" description="Helical" evidence="6">
    <location>
        <begin position="325"/>
        <end position="349"/>
    </location>
</feature>
<evidence type="ECO:0000256" key="2">
    <source>
        <dbReference type="ARBA" id="ARBA00022475"/>
    </source>
</evidence>
<feature type="transmembrane region" description="Helical" evidence="6">
    <location>
        <begin position="201"/>
        <end position="225"/>
    </location>
</feature>
<dbReference type="Pfam" id="PF07690">
    <property type="entry name" value="MFS_1"/>
    <property type="match status" value="1"/>
</dbReference>
<dbReference type="Gene3D" id="1.20.1250.20">
    <property type="entry name" value="MFS general substrate transporter like domains"/>
    <property type="match status" value="1"/>
</dbReference>
<dbReference type="RefSeq" id="WP_007560959.1">
    <property type="nucleotide sequence ID" value="NZ_JBELQD010000012.1"/>
</dbReference>
<feature type="transmembrane region" description="Helical" evidence="6">
    <location>
        <begin position="158"/>
        <end position="180"/>
    </location>
</feature>
<sequence length="391" mass="39583">MAINPPLLALAIGAFGIGVTEFTPMGMLPLIAGDLKTSIPAAGLVVSAYALGVQVGAPVMTLAAARVPRRRLLVGLMAIFTLGNLLAAVADSYAMLVVARLVTALNHGAFFGIGSVVAAGIVPPEHRAAAVASMFSGLTVATIGGVPLAAWIGEMLGWRAAFWGIAGVGVVAMLALRLALPELKVEARDDMRAELRVLGRGPVLAALALTVVGASAMFTVFTYIVPILRTETGATTPFITAMLMLFGVGLTIGNWLGGKLADRSVDGTIIGSLVGLVAALALFAWGMRLEGGAALLILLWGVASFALVPPLQMRVMEKAGGAPNLASAMNIGAFNLGNAIGAAVGGGVIDAGLGYTTVPLAGAALAALGLVFLLWLRRDGRVRATAAASCG</sequence>
<keyword evidence="4 6" id="KW-1133">Transmembrane helix</keyword>
<organism evidence="8 9">
    <name type="scientific">Methylobacterium brachiatum</name>
    <dbReference type="NCBI Taxonomy" id="269660"/>
    <lineage>
        <taxon>Bacteria</taxon>
        <taxon>Pseudomonadati</taxon>
        <taxon>Pseudomonadota</taxon>
        <taxon>Alphaproteobacteria</taxon>
        <taxon>Hyphomicrobiales</taxon>
        <taxon>Methylobacteriaceae</taxon>
        <taxon>Methylobacterium</taxon>
    </lineage>
</organism>
<feature type="transmembrane region" description="Helical" evidence="6">
    <location>
        <begin position="44"/>
        <end position="65"/>
    </location>
</feature>
<evidence type="ECO:0000259" key="7">
    <source>
        <dbReference type="PROSITE" id="PS50850"/>
    </source>
</evidence>
<reference evidence="8" key="1">
    <citation type="submission" date="2024-06" db="EMBL/GenBank/DDBJ databases">
        <authorList>
            <person name="Campbell A.G."/>
        </authorList>
    </citation>
    <scope>NUCLEOTIDE SEQUENCE</scope>
    <source>
        <strain evidence="8">EM17</strain>
    </source>
</reference>
<dbReference type="InterPro" id="IPR036259">
    <property type="entry name" value="MFS_trans_sf"/>
</dbReference>
<comment type="caution">
    <text evidence="8">The sequence shown here is derived from an EMBL/GenBank/DDBJ whole genome shotgun (WGS) entry which is preliminary data.</text>
</comment>
<feature type="transmembrane region" description="Helical" evidence="6">
    <location>
        <begin position="129"/>
        <end position="152"/>
    </location>
</feature>
<feature type="transmembrane region" description="Helical" evidence="6">
    <location>
        <begin position="293"/>
        <end position="313"/>
    </location>
</feature>
<protein>
    <submittedName>
        <fullName evidence="8">MFS transporter</fullName>
    </submittedName>
</protein>
<evidence type="ECO:0000256" key="6">
    <source>
        <dbReference type="SAM" id="Phobius"/>
    </source>
</evidence>